<reference evidence="2 3" key="1">
    <citation type="submission" date="2024-02" db="EMBL/GenBank/DDBJ databases">
        <title>Genome sequence of Aquincola sp. MAHUQ-54.</title>
        <authorList>
            <person name="Huq M.A."/>
        </authorList>
    </citation>
    <scope>NUCLEOTIDE SEQUENCE [LARGE SCALE GENOMIC DNA]</scope>
    <source>
        <strain evidence="2 3">MAHUQ-54</strain>
    </source>
</reference>
<dbReference type="RefSeq" id="WP_332287430.1">
    <property type="nucleotide sequence ID" value="NZ_JAZIBG010000008.1"/>
</dbReference>
<dbReference type="InterPro" id="IPR029058">
    <property type="entry name" value="AB_hydrolase_fold"/>
</dbReference>
<evidence type="ECO:0000259" key="1">
    <source>
        <dbReference type="Pfam" id="PF12697"/>
    </source>
</evidence>
<dbReference type="InterPro" id="IPR000073">
    <property type="entry name" value="AB_hydrolase_1"/>
</dbReference>
<evidence type="ECO:0000313" key="2">
    <source>
        <dbReference type="EMBL" id="MEF7612533.1"/>
    </source>
</evidence>
<keyword evidence="2" id="KW-0378">Hydrolase</keyword>
<dbReference type="AlphaFoldDB" id="A0AAW9Q829"/>
<protein>
    <submittedName>
        <fullName evidence="2">Alpha/beta hydrolase</fullName>
    </submittedName>
</protein>
<dbReference type="PANTHER" id="PTHR43798:SF33">
    <property type="entry name" value="HYDROLASE, PUTATIVE (AFU_ORTHOLOGUE AFUA_2G14860)-RELATED"/>
    <property type="match status" value="1"/>
</dbReference>
<dbReference type="InterPro" id="IPR050266">
    <property type="entry name" value="AB_hydrolase_sf"/>
</dbReference>
<keyword evidence="3" id="KW-1185">Reference proteome</keyword>
<name>A0AAW9Q829_9BURK</name>
<dbReference type="SUPFAM" id="SSF53474">
    <property type="entry name" value="alpha/beta-Hydrolases"/>
    <property type="match status" value="1"/>
</dbReference>
<feature type="domain" description="AB hydrolase-1" evidence="1">
    <location>
        <begin position="47"/>
        <end position="280"/>
    </location>
</feature>
<dbReference type="Gene3D" id="3.40.50.1820">
    <property type="entry name" value="alpha/beta hydrolase"/>
    <property type="match status" value="1"/>
</dbReference>
<accession>A0AAW9Q829</accession>
<dbReference type="EMBL" id="JAZIBG010000008">
    <property type="protein sequence ID" value="MEF7612533.1"/>
    <property type="molecule type" value="Genomic_DNA"/>
</dbReference>
<dbReference type="InterPro" id="IPR000639">
    <property type="entry name" value="Epox_hydrolase-like"/>
</dbReference>
<dbReference type="Pfam" id="PF12697">
    <property type="entry name" value="Abhydrolase_6"/>
    <property type="match status" value="1"/>
</dbReference>
<comment type="caution">
    <text evidence="2">The sequence shown here is derived from an EMBL/GenBank/DDBJ whole genome shotgun (WGS) entry which is preliminary data.</text>
</comment>
<dbReference type="GO" id="GO:0016787">
    <property type="term" value="F:hydrolase activity"/>
    <property type="evidence" value="ECO:0007669"/>
    <property type="project" value="UniProtKB-KW"/>
</dbReference>
<dbReference type="PANTHER" id="PTHR43798">
    <property type="entry name" value="MONOACYLGLYCEROL LIPASE"/>
    <property type="match status" value="1"/>
</dbReference>
<evidence type="ECO:0000313" key="3">
    <source>
        <dbReference type="Proteomes" id="UP001336250"/>
    </source>
</evidence>
<dbReference type="GO" id="GO:0016020">
    <property type="term" value="C:membrane"/>
    <property type="evidence" value="ECO:0007669"/>
    <property type="project" value="TreeGrafter"/>
</dbReference>
<sequence>MTSFDTWPFPVATAADVATLEAAADVVHTPCGDGRMTWHTWGDGPAVVLLHGGAGSWTHWVRTIGPLVAAGRRVLAADMPGFGDSAEPPDGHDADVLPRWIAEGLARLAPREPFDLVGFSFGGLVSGLLAAGGTCPVRRLVLVGAPALSAETMPPLPLRVWERLPPGERRDAVHRHNLGVLMLSRPDAIDDLAVSLHAANIVRDRMRRRRLMRTDLLLRTLPHIGCTVQGIWGEEDALYRGRLDVVRHALAQAPRAGAPVFIEGAGHWVQYERPEAFNQALARALDAPA</sequence>
<dbReference type="PRINTS" id="PR00412">
    <property type="entry name" value="EPOXHYDRLASE"/>
</dbReference>
<gene>
    <name evidence="2" type="ORF">V4F39_01335</name>
</gene>
<proteinExistence type="predicted"/>
<dbReference type="Proteomes" id="UP001336250">
    <property type="component" value="Unassembled WGS sequence"/>
</dbReference>
<dbReference type="PRINTS" id="PR00111">
    <property type="entry name" value="ABHYDROLASE"/>
</dbReference>
<organism evidence="2 3">
    <name type="scientific">Aquincola agrisoli</name>
    <dbReference type="NCBI Taxonomy" id="3119538"/>
    <lineage>
        <taxon>Bacteria</taxon>
        <taxon>Pseudomonadati</taxon>
        <taxon>Pseudomonadota</taxon>
        <taxon>Betaproteobacteria</taxon>
        <taxon>Burkholderiales</taxon>
        <taxon>Sphaerotilaceae</taxon>
        <taxon>Aquincola</taxon>
    </lineage>
</organism>